<name>B9XIX2_PEDPL</name>
<dbReference type="Proteomes" id="UP000003688">
    <property type="component" value="Unassembled WGS sequence"/>
</dbReference>
<evidence type="ECO:0000256" key="1">
    <source>
        <dbReference type="SAM" id="Phobius"/>
    </source>
</evidence>
<reference evidence="2 3" key="1">
    <citation type="journal article" date="2011" name="J. Bacteriol.">
        <title>Genome sequence of 'Pedosphaera parvula' Ellin514, an aerobic Verrucomicrobial isolate from pasture soil.</title>
        <authorList>
            <person name="Kant R."/>
            <person name="van Passel M.W."/>
            <person name="Sangwan P."/>
            <person name="Palva A."/>
            <person name="Lucas S."/>
            <person name="Copeland A."/>
            <person name="Lapidus A."/>
            <person name="Glavina Del Rio T."/>
            <person name="Dalin E."/>
            <person name="Tice H."/>
            <person name="Bruce D."/>
            <person name="Goodwin L."/>
            <person name="Pitluck S."/>
            <person name="Chertkov O."/>
            <person name="Larimer F.W."/>
            <person name="Land M.L."/>
            <person name="Hauser L."/>
            <person name="Brettin T.S."/>
            <person name="Detter J.C."/>
            <person name="Han S."/>
            <person name="de Vos W.M."/>
            <person name="Janssen P.H."/>
            <person name="Smidt H."/>
        </authorList>
    </citation>
    <scope>NUCLEOTIDE SEQUENCE [LARGE SCALE GENOMIC DNA]</scope>
    <source>
        <strain evidence="2 3">Ellin514</strain>
    </source>
</reference>
<dbReference type="GO" id="GO:0140359">
    <property type="term" value="F:ABC-type transporter activity"/>
    <property type="evidence" value="ECO:0007669"/>
    <property type="project" value="InterPro"/>
</dbReference>
<proteinExistence type="predicted"/>
<evidence type="ECO:0000313" key="3">
    <source>
        <dbReference type="Proteomes" id="UP000003688"/>
    </source>
</evidence>
<keyword evidence="1" id="KW-0812">Transmembrane</keyword>
<keyword evidence="1" id="KW-0472">Membrane</keyword>
<feature type="transmembrane region" description="Helical" evidence="1">
    <location>
        <begin position="452"/>
        <end position="484"/>
    </location>
</feature>
<keyword evidence="3" id="KW-1185">Reference proteome</keyword>
<organism evidence="2 3">
    <name type="scientific">Pedosphaera parvula (strain Ellin514)</name>
    <dbReference type="NCBI Taxonomy" id="320771"/>
    <lineage>
        <taxon>Bacteria</taxon>
        <taxon>Pseudomonadati</taxon>
        <taxon>Verrucomicrobiota</taxon>
        <taxon>Pedosphaerae</taxon>
        <taxon>Pedosphaerales</taxon>
        <taxon>Pedosphaeraceae</taxon>
        <taxon>Pedosphaera</taxon>
    </lineage>
</organism>
<feature type="transmembrane region" description="Helical" evidence="1">
    <location>
        <begin position="379"/>
        <end position="401"/>
    </location>
</feature>
<dbReference type="RefSeq" id="WP_007415765.1">
    <property type="nucleotide sequence ID" value="NZ_ABOX02000019.1"/>
</dbReference>
<dbReference type="EMBL" id="ABOX02000019">
    <property type="protein sequence ID" value="EEF60199.1"/>
    <property type="molecule type" value="Genomic_DNA"/>
</dbReference>
<dbReference type="AlphaFoldDB" id="B9XIX2"/>
<comment type="caution">
    <text evidence="2">The sequence shown here is derived from an EMBL/GenBank/DDBJ whole genome shotgun (WGS) entry which is preliminary data.</text>
</comment>
<feature type="transmembrane region" description="Helical" evidence="1">
    <location>
        <begin position="113"/>
        <end position="133"/>
    </location>
</feature>
<feature type="transmembrane region" description="Helical" evidence="1">
    <location>
        <begin position="21"/>
        <end position="48"/>
    </location>
</feature>
<feature type="transmembrane region" description="Helical" evidence="1">
    <location>
        <begin position="294"/>
        <end position="313"/>
    </location>
</feature>
<dbReference type="STRING" id="320771.Cflav_PD3258"/>
<feature type="transmembrane region" description="Helical" evidence="1">
    <location>
        <begin position="169"/>
        <end position="187"/>
    </location>
</feature>
<feature type="transmembrane region" description="Helical" evidence="1">
    <location>
        <begin position="139"/>
        <end position="162"/>
    </location>
</feature>
<feature type="transmembrane region" description="Helical" evidence="1">
    <location>
        <begin position="413"/>
        <end position="440"/>
    </location>
</feature>
<dbReference type="OrthoDB" id="240327at2"/>
<feature type="transmembrane region" description="Helical" evidence="1">
    <location>
        <begin position="216"/>
        <end position="238"/>
    </location>
</feature>
<keyword evidence="1" id="KW-1133">Transmembrane helix</keyword>
<feature type="transmembrane region" description="Helical" evidence="1">
    <location>
        <begin position="54"/>
        <end position="72"/>
    </location>
</feature>
<evidence type="ECO:0008006" key="4">
    <source>
        <dbReference type="Google" id="ProtNLM"/>
    </source>
</evidence>
<accession>B9XIX2</accession>
<sequence length="527" mass="58667" precursor="true">MTFLPLVERELRVASRLRSTYWIRAIAAGALTVVAMAMLVFGVLSSFHSQVGKAMFHTLSYLTMLLCFIEGARRTADCLSSERREGTLGLLFLTDLRGYDVVLGKLAATSLNAIYSLLAVLPILALSLLMGGVTPVEFWRMSLALLSILFLSLCIGIWASAYNRVERQALGTTLVFIVILTIGPFLTGQPSLHPVSPAFAYRTAFDAVFKYAPSGYWNSILIMHGLSWALLIWASLVLPNRFQKDFSTSSLSSWWKRALQGRRGKPAKRAELRTRLLNINPAFWLAARNTGQGLALYLVALAIILLHALFIWVGSLNWMTAYVSCTVAINFLLKMWVAVQSCHCLAEARQNNALEMLLSTPLTVDEIIRGQVLALKCSFLFPILLILVIEIGGLLLGIAVVDNNFRLESLGFSLFFGLAYLAIFTLDIFALCWSGMWFGLSSKNETTAILKTIGFILLLPLISVMFWCFGVVFFVGWPIFWIIYSSQKLRSEFRNLATHRYLVKTPDTVFLPALGQQSPPPLPTPQP</sequence>
<dbReference type="GO" id="GO:0005886">
    <property type="term" value="C:plasma membrane"/>
    <property type="evidence" value="ECO:0007669"/>
    <property type="project" value="UniProtKB-SubCell"/>
</dbReference>
<gene>
    <name evidence="2" type="ORF">Cflav_PD3258</name>
</gene>
<feature type="transmembrane region" description="Helical" evidence="1">
    <location>
        <begin position="319"/>
        <end position="339"/>
    </location>
</feature>
<protein>
    <recommendedName>
        <fullName evidence="4">ABC-2 type transporter</fullName>
    </recommendedName>
</protein>
<evidence type="ECO:0000313" key="2">
    <source>
        <dbReference type="EMBL" id="EEF60199.1"/>
    </source>
</evidence>